<name>S2JCS8_MUCC1</name>
<protein>
    <submittedName>
        <fullName evidence="1">Uncharacterized protein</fullName>
    </submittedName>
</protein>
<dbReference type="EMBL" id="KE123992">
    <property type="protein sequence ID" value="EPB86262.1"/>
    <property type="molecule type" value="Genomic_DNA"/>
</dbReference>
<evidence type="ECO:0000313" key="2">
    <source>
        <dbReference type="Proteomes" id="UP000014254"/>
    </source>
</evidence>
<dbReference type="VEuPathDB" id="FungiDB:HMPREF1544_06904"/>
<dbReference type="Proteomes" id="UP000014254">
    <property type="component" value="Unassembled WGS sequence"/>
</dbReference>
<gene>
    <name evidence="1" type="ORF">HMPREF1544_06904</name>
</gene>
<dbReference type="STRING" id="1220926.S2JCS8"/>
<keyword evidence="2" id="KW-1185">Reference proteome</keyword>
<dbReference type="InParanoid" id="S2JCS8"/>
<evidence type="ECO:0000313" key="1">
    <source>
        <dbReference type="EMBL" id="EPB86262.1"/>
    </source>
</evidence>
<accession>S2JCS8</accession>
<dbReference type="OrthoDB" id="2288126at2759"/>
<sequence length="50" mass="5932">MVVLVTLSNIWRAHFRLIFSSAPFTWTDVVNQVKDELIQLHNENELHKQL</sequence>
<dbReference type="AlphaFoldDB" id="S2JCS8"/>
<organism evidence="1 2">
    <name type="scientific">Mucor circinelloides f. circinelloides (strain 1006PhL)</name>
    <name type="common">Mucormycosis agent</name>
    <name type="synonym">Calyptromyces circinelloides</name>
    <dbReference type="NCBI Taxonomy" id="1220926"/>
    <lineage>
        <taxon>Eukaryota</taxon>
        <taxon>Fungi</taxon>
        <taxon>Fungi incertae sedis</taxon>
        <taxon>Mucoromycota</taxon>
        <taxon>Mucoromycotina</taxon>
        <taxon>Mucoromycetes</taxon>
        <taxon>Mucorales</taxon>
        <taxon>Mucorineae</taxon>
        <taxon>Mucoraceae</taxon>
        <taxon>Mucor</taxon>
    </lineage>
</organism>
<reference evidence="2" key="1">
    <citation type="submission" date="2013-05" db="EMBL/GenBank/DDBJ databases">
        <title>The Genome sequence of Mucor circinelloides f. circinelloides 1006PhL.</title>
        <authorList>
            <consortium name="The Broad Institute Genomics Platform"/>
            <person name="Cuomo C."/>
            <person name="Earl A."/>
            <person name="Findley K."/>
            <person name="Lee S.C."/>
            <person name="Walker B."/>
            <person name="Young S."/>
            <person name="Zeng Q."/>
            <person name="Gargeya S."/>
            <person name="Fitzgerald M."/>
            <person name="Haas B."/>
            <person name="Abouelleil A."/>
            <person name="Allen A.W."/>
            <person name="Alvarado L."/>
            <person name="Arachchi H.M."/>
            <person name="Berlin A.M."/>
            <person name="Chapman S.B."/>
            <person name="Gainer-Dewar J."/>
            <person name="Goldberg J."/>
            <person name="Griggs A."/>
            <person name="Gujja S."/>
            <person name="Hansen M."/>
            <person name="Howarth C."/>
            <person name="Imamovic A."/>
            <person name="Ireland A."/>
            <person name="Larimer J."/>
            <person name="McCowan C."/>
            <person name="Murphy C."/>
            <person name="Pearson M."/>
            <person name="Poon T.W."/>
            <person name="Priest M."/>
            <person name="Roberts A."/>
            <person name="Saif S."/>
            <person name="Shea T."/>
            <person name="Sisk P."/>
            <person name="Sykes S."/>
            <person name="Wortman J."/>
            <person name="Nusbaum C."/>
            <person name="Birren B."/>
        </authorList>
    </citation>
    <scope>NUCLEOTIDE SEQUENCE [LARGE SCALE GENOMIC DNA]</scope>
    <source>
        <strain evidence="2">1006PhL</strain>
    </source>
</reference>
<proteinExistence type="predicted"/>